<organism evidence="3 4">
    <name type="scientific">Cupriavidus respiraculi</name>
    <dbReference type="NCBI Taxonomy" id="195930"/>
    <lineage>
        <taxon>Bacteria</taxon>
        <taxon>Pseudomonadati</taxon>
        <taxon>Pseudomonadota</taxon>
        <taxon>Betaproteobacteria</taxon>
        <taxon>Burkholderiales</taxon>
        <taxon>Burkholderiaceae</taxon>
        <taxon>Cupriavidus</taxon>
    </lineage>
</organism>
<evidence type="ECO:0000259" key="1">
    <source>
        <dbReference type="Pfam" id="PF04754"/>
    </source>
</evidence>
<dbReference type="PANTHER" id="PTHR34611:SF2">
    <property type="entry name" value="INACTIVE RECOMBINATION-PROMOTING NUCLEASE-LIKE PROTEIN RPNE-RELATED"/>
    <property type="match status" value="1"/>
</dbReference>
<dbReference type="Proteomes" id="UP000721236">
    <property type="component" value="Unassembled WGS sequence"/>
</dbReference>
<dbReference type="InterPro" id="IPR025587">
    <property type="entry name" value="DUF4351"/>
</dbReference>
<evidence type="ECO:0000259" key="2">
    <source>
        <dbReference type="Pfam" id="PF14261"/>
    </source>
</evidence>
<keyword evidence="4" id="KW-1185">Reference proteome</keyword>
<gene>
    <name evidence="3" type="ORF">LMG21510_03273</name>
</gene>
<evidence type="ECO:0000313" key="3">
    <source>
        <dbReference type="EMBL" id="CAG9177346.1"/>
    </source>
</evidence>
<dbReference type="EMBL" id="CAJZAH010000003">
    <property type="protein sequence ID" value="CAG9177346.1"/>
    <property type="molecule type" value="Genomic_DNA"/>
</dbReference>
<accession>A0ABM8XBD5</accession>
<sequence>MQEPCDASYKLMFSSPKIVRDLVRGFIPDDLLHSLDFASLEKVPCSYVTDHLRQRAGDVVWRVKVDGEAAYLYLVIEFQRTVDPFMAVRIQTYVGLLYQNLIRAGQALPGRRLPPVLPIVMYNGAAGWTAATDIAHLIPGMSALLVRHRPGLAYLLLDENQYSDDQLARMDNLVACMIRFQRAPFGAVLCEVVDRLIGLLDDDAELKRTFALWFRAVVSVRSDHAVSLPKIEDLKELRMVMGQSFEEWKQQCRMEGLWEGRQEGLQAGRQEGRQEGRLEGEAMLLQRMLTRRFGALPQQLVWRIESSPLEQIDAWADRLLTASTLEEVFES</sequence>
<dbReference type="Pfam" id="PF04754">
    <property type="entry name" value="Transposase_31"/>
    <property type="match status" value="1"/>
</dbReference>
<evidence type="ECO:0000313" key="4">
    <source>
        <dbReference type="Proteomes" id="UP000721236"/>
    </source>
</evidence>
<name>A0ABM8XBD5_9BURK</name>
<dbReference type="InterPro" id="IPR051699">
    <property type="entry name" value="Rpn/YhgA-like_nuclease"/>
</dbReference>
<dbReference type="PANTHER" id="PTHR34611">
    <property type="match status" value="1"/>
</dbReference>
<comment type="caution">
    <text evidence="3">The sequence shown here is derived from an EMBL/GenBank/DDBJ whole genome shotgun (WGS) entry which is preliminary data.</text>
</comment>
<reference evidence="3 4" key="1">
    <citation type="submission" date="2021-08" db="EMBL/GenBank/DDBJ databases">
        <authorList>
            <person name="Peeters C."/>
        </authorList>
    </citation>
    <scope>NUCLEOTIDE SEQUENCE [LARGE SCALE GENOMIC DNA]</scope>
    <source>
        <strain evidence="3 4">LMG 21510</strain>
    </source>
</reference>
<feature type="domain" description="DUF4351" evidence="2">
    <location>
        <begin position="274"/>
        <end position="327"/>
    </location>
</feature>
<proteinExistence type="predicted"/>
<feature type="domain" description="Transposase (putative) YhgA-like" evidence="1">
    <location>
        <begin position="4"/>
        <end position="207"/>
    </location>
</feature>
<dbReference type="Pfam" id="PF14261">
    <property type="entry name" value="DUF4351"/>
    <property type="match status" value="1"/>
</dbReference>
<evidence type="ECO:0008006" key="5">
    <source>
        <dbReference type="Google" id="ProtNLM"/>
    </source>
</evidence>
<protein>
    <recommendedName>
        <fullName evidence="5">Transposase</fullName>
    </recommendedName>
</protein>
<dbReference type="RefSeq" id="WP_224042756.1">
    <property type="nucleotide sequence ID" value="NZ_CAJZAH010000003.1"/>
</dbReference>
<dbReference type="InterPro" id="IPR006842">
    <property type="entry name" value="Transposase_31"/>
</dbReference>